<evidence type="ECO:0000256" key="1">
    <source>
        <dbReference type="SAM" id="MobiDB-lite"/>
    </source>
</evidence>
<feature type="region of interest" description="Disordered" evidence="1">
    <location>
        <begin position="25"/>
        <end position="53"/>
    </location>
</feature>
<keyword evidence="3" id="KW-1185">Reference proteome</keyword>
<feature type="region of interest" description="Disordered" evidence="1">
    <location>
        <begin position="81"/>
        <end position="139"/>
    </location>
</feature>
<dbReference type="Proteomes" id="UP001485043">
    <property type="component" value="Unassembled WGS sequence"/>
</dbReference>
<sequence>MDRLADPETEAERRERESLIVQRREAREFRGETEPYRRLPEPYTKPRLPATRLPSFHLGTSEALGADPDFESGKGWDHFKERVLKANPGRVETNRQDQQLDKRKFAGDKMTHSQRSADKKQRRDGAAAGPSQTSPETEGFRTAARQNYHLKHNKCFKCGKTGEAGKRCTRAGLYTWSPPSDFSYGRHLWQGYDQELSIH</sequence>
<reference evidence="2 3" key="1">
    <citation type="journal article" date="2024" name="Nat. Commun.">
        <title>Phylogenomics reveals the evolutionary origins of lichenization in chlorophyte algae.</title>
        <authorList>
            <person name="Puginier C."/>
            <person name="Libourel C."/>
            <person name="Otte J."/>
            <person name="Skaloud P."/>
            <person name="Haon M."/>
            <person name="Grisel S."/>
            <person name="Petersen M."/>
            <person name="Berrin J.G."/>
            <person name="Delaux P.M."/>
            <person name="Dal Grande F."/>
            <person name="Keller J."/>
        </authorList>
    </citation>
    <scope>NUCLEOTIDE SEQUENCE [LARGE SCALE GENOMIC DNA]</scope>
    <source>
        <strain evidence="2 3">SAG 2523</strain>
    </source>
</reference>
<organism evidence="2 3">
    <name type="scientific">Apatococcus fuscideae</name>
    <dbReference type="NCBI Taxonomy" id="2026836"/>
    <lineage>
        <taxon>Eukaryota</taxon>
        <taxon>Viridiplantae</taxon>
        <taxon>Chlorophyta</taxon>
        <taxon>core chlorophytes</taxon>
        <taxon>Trebouxiophyceae</taxon>
        <taxon>Chlorellales</taxon>
        <taxon>Chlorellaceae</taxon>
        <taxon>Apatococcus</taxon>
    </lineage>
</organism>
<protein>
    <recommendedName>
        <fullName evidence="4">CCHC-type domain-containing protein</fullName>
    </recommendedName>
</protein>
<evidence type="ECO:0008006" key="4">
    <source>
        <dbReference type="Google" id="ProtNLM"/>
    </source>
</evidence>
<comment type="caution">
    <text evidence="2">The sequence shown here is derived from an EMBL/GenBank/DDBJ whole genome shotgun (WGS) entry which is preliminary data.</text>
</comment>
<evidence type="ECO:0000313" key="3">
    <source>
        <dbReference type="Proteomes" id="UP001485043"/>
    </source>
</evidence>
<evidence type="ECO:0000313" key="2">
    <source>
        <dbReference type="EMBL" id="KAK9843619.1"/>
    </source>
</evidence>
<proteinExistence type="predicted"/>
<dbReference type="EMBL" id="JALJOV010001678">
    <property type="protein sequence ID" value="KAK9843619.1"/>
    <property type="molecule type" value="Genomic_DNA"/>
</dbReference>
<feature type="compositionally biased region" description="Basic and acidic residues" evidence="1">
    <location>
        <begin position="92"/>
        <end position="125"/>
    </location>
</feature>
<name>A0AAW1SCF9_9CHLO</name>
<accession>A0AAW1SCF9</accession>
<feature type="compositionally biased region" description="Basic and acidic residues" evidence="1">
    <location>
        <begin position="25"/>
        <end position="40"/>
    </location>
</feature>
<dbReference type="AlphaFoldDB" id="A0AAW1SCF9"/>
<gene>
    <name evidence="2" type="ORF">WJX84_008468</name>
</gene>